<dbReference type="Pfam" id="PF00071">
    <property type="entry name" value="Ras"/>
    <property type="match status" value="1"/>
</dbReference>
<evidence type="ECO:0000256" key="1">
    <source>
        <dbReference type="ARBA" id="ARBA00006270"/>
    </source>
</evidence>
<name>A0ABD6EIA0_9BILA</name>
<dbReference type="SMART" id="SM00173">
    <property type="entry name" value="RAS"/>
    <property type="match status" value="1"/>
</dbReference>
<dbReference type="Gene3D" id="3.40.50.300">
    <property type="entry name" value="P-loop containing nucleotide triphosphate hydrolases"/>
    <property type="match status" value="1"/>
</dbReference>
<comment type="similarity">
    <text evidence="1">Belongs to the small GTPase superfamily. Rab family.</text>
</comment>
<dbReference type="PRINTS" id="PR00449">
    <property type="entry name" value="RASTRNSFRMNG"/>
</dbReference>
<accession>A0ABD6EIA0</accession>
<evidence type="ECO:0000256" key="2">
    <source>
        <dbReference type="ARBA" id="ARBA00022741"/>
    </source>
</evidence>
<dbReference type="Proteomes" id="UP001608902">
    <property type="component" value="Unassembled WGS sequence"/>
</dbReference>
<dbReference type="GO" id="GO:0000166">
    <property type="term" value="F:nucleotide binding"/>
    <property type="evidence" value="ECO:0007669"/>
    <property type="project" value="UniProtKB-KW"/>
</dbReference>
<sequence length="244" mass="27849">MKPNGSLDHFLITEQPQIAFERVKIAIVGSNGCGKTAFGRRLAYKSFEEGQSSRSFTAEFRMVFQHCLENGRFITIELIDIGMDQLQEHFTGLHSLMEEPYVRDDTRVSFHSEFADLAGVFVLYDATNVESFCEVPHILNGLNFLLSPHCQLILIGTKCDLKEEKKIGYQEAEIFAGRMNISFFETSAKKNVNCESALREMIDVTITPIKEMNAYLIEPNEECEEEIEEYTLPSIFCQNWNCGK</sequence>
<dbReference type="EMBL" id="JBGFUD010001737">
    <property type="protein sequence ID" value="MFH4976693.1"/>
    <property type="molecule type" value="Genomic_DNA"/>
</dbReference>
<dbReference type="InterPro" id="IPR001806">
    <property type="entry name" value="Small_GTPase"/>
</dbReference>
<keyword evidence="4" id="KW-1185">Reference proteome</keyword>
<proteinExistence type="inferred from homology"/>
<protein>
    <submittedName>
        <fullName evidence="3">Uncharacterized protein</fullName>
    </submittedName>
</protein>
<evidence type="ECO:0000313" key="4">
    <source>
        <dbReference type="Proteomes" id="UP001608902"/>
    </source>
</evidence>
<dbReference type="AlphaFoldDB" id="A0ABD6EIA0"/>
<reference evidence="3 4" key="1">
    <citation type="submission" date="2024-08" db="EMBL/GenBank/DDBJ databases">
        <title>Gnathostoma spinigerum genome.</title>
        <authorList>
            <person name="Gonzalez-Bertolin B."/>
            <person name="Monzon S."/>
            <person name="Zaballos A."/>
            <person name="Jimenez P."/>
            <person name="Dekumyoy P."/>
            <person name="Varona S."/>
            <person name="Cuesta I."/>
            <person name="Sumanam S."/>
            <person name="Adisakwattana P."/>
            <person name="Gasser R.B."/>
            <person name="Hernandez-Gonzalez A."/>
            <person name="Young N.D."/>
            <person name="Perteguer M.J."/>
        </authorList>
    </citation>
    <scope>NUCLEOTIDE SEQUENCE [LARGE SCALE GENOMIC DNA]</scope>
    <source>
        <strain evidence="3">AL3</strain>
        <tissue evidence="3">Liver</tissue>
    </source>
</reference>
<comment type="caution">
    <text evidence="3">The sequence shown here is derived from an EMBL/GenBank/DDBJ whole genome shotgun (WGS) entry which is preliminary data.</text>
</comment>
<dbReference type="SUPFAM" id="SSF52540">
    <property type="entry name" value="P-loop containing nucleoside triphosphate hydrolases"/>
    <property type="match status" value="1"/>
</dbReference>
<organism evidence="3 4">
    <name type="scientific">Gnathostoma spinigerum</name>
    <dbReference type="NCBI Taxonomy" id="75299"/>
    <lineage>
        <taxon>Eukaryota</taxon>
        <taxon>Metazoa</taxon>
        <taxon>Ecdysozoa</taxon>
        <taxon>Nematoda</taxon>
        <taxon>Chromadorea</taxon>
        <taxon>Rhabditida</taxon>
        <taxon>Spirurina</taxon>
        <taxon>Gnathostomatomorpha</taxon>
        <taxon>Gnathostomatoidea</taxon>
        <taxon>Gnathostomatidae</taxon>
        <taxon>Gnathostoma</taxon>
    </lineage>
</organism>
<gene>
    <name evidence="3" type="ORF">AB6A40_003402</name>
</gene>
<dbReference type="PROSITE" id="PS51421">
    <property type="entry name" value="RAS"/>
    <property type="match status" value="1"/>
</dbReference>
<dbReference type="InterPro" id="IPR027417">
    <property type="entry name" value="P-loop_NTPase"/>
</dbReference>
<dbReference type="CDD" id="cd00154">
    <property type="entry name" value="Rab"/>
    <property type="match status" value="1"/>
</dbReference>
<evidence type="ECO:0000313" key="3">
    <source>
        <dbReference type="EMBL" id="MFH4976693.1"/>
    </source>
</evidence>
<dbReference type="SMART" id="SM00175">
    <property type="entry name" value="RAB"/>
    <property type="match status" value="1"/>
</dbReference>
<dbReference type="PROSITE" id="PS51419">
    <property type="entry name" value="RAB"/>
    <property type="match status" value="1"/>
</dbReference>
<dbReference type="PANTHER" id="PTHR47978">
    <property type="match status" value="1"/>
</dbReference>
<keyword evidence="2" id="KW-0547">Nucleotide-binding</keyword>